<dbReference type="AlphaFoldDB" id="A0A014NZQ3"/>
<feature type="compositionally biased region" description="Acidic residues" evidence="1">
    <location>
        <begin position="549"/>
        <end position="596"/>
    </location>
</feature>
<accession>A0A014NZQ3</accession>
<dbReference type="OrthoDB" id="5062850at2759"/>
<dbReference type="EMBL" id="JELW01000364">
    <property type="protein sequence ID" value="EXU94441.1"/>
    <property type="molecule type" value="Genomic_DNA"/>
</dbReference>
<feature type="region of interest" description="Disordered" evidence="1">
    <location>
        <begin position="549"/>
        <end position="608"/>
    </location>
</feature>
<name>A0A014NZQ3_9HYPO</name>
<evidence type="ECO:0000313" key="2">
    <source>
        <dbReference type="EMBL" id="EXU94441.1"/>
    </source>
</evidence>
<organism evidence="2 3">
    <name type="scientific">Metarhizium robertsii</name>
    <dbReference type="NCBI Taxonomy" id="568076"/>
    <lineage>
        <taxon>Eukaryota</taxon>
        <taxon>Fungi</taxon>
        <taxon>Dikarya</taxon>
        <taxon>Ascomycota</taxon>
        <taxon>Pezizomycotina</taxon>
        <taxon>Sordariomycetes</taxon>
        <taxon>Hypocreomycetidae</taxon>
        <taxon>Hypocreales</taxon>
        <taxon>Clavicipitaceae</taxon>
        <taxon>Metarhizium</taxon>
    </lineage>
</organism>
<dbReference type="HOGENOM" id="CLU_038958_0_0_1"/>
<evidence type="ECO:0000256" key="1">
    <source>
        <dbReference type="SAM" id="MobiDB-lite"/>
    </source>
</evidence>
<reference evidence="2 3" key="1">
    <citation type="submission" date="2014-02" db="EMBL/GenBank/DDBJ databases">
        <title>The genome sequence of the entomopathogenic fungus Metarhizium robertsii ARSEF 2575.</title>
        <authorList>
            <person name="Giuliano Garisto Donzelli B."/>
            <person name="Roe B.A."/>
            <person name="Macmil S.L."/>
            <person name="Krasnoff S.B."/>
            <person name="Gibson D.M."/>
        </authorList>
    </citation>
    <scope>NUCLEOTIDE SEQUENCE [LARGE SCALE GENOMIC DNA]</scope>
    <source>
        <strain evidence="2 3">ARSEF 2575</strain>
    </source>
</reference>
<comment type="caution">
    <text evidence="2">The sequence shown here is derived from an EMBL/GenBank/DDBJ whole genome shotgun (WGS) entry which is preliminary data.</text>
</comment>
<dbReference type="Proteomes" id="UP000030151">
    <property type="component" value="Unassembled WGS sequence"/>
</dbReference>
<evidence type="ECO:0000313" key="3">
    <source>
        <dbReference type="Proteomes" id="UP000030151"/>
    </source>
</evidence>
<protein>
    <submittedName>
        <fullName evidence="2">Uncharacterized protein</fullName>
    </submittedName>
</protein>
<proteinExistence type="predicted"/>
<dbReference type="eggNOG" id="ENOG502SNVZ">
    <property type="taxonomic scope" value="Eukaryota"/>
</dbReference>
<sequence length="608" mass="68980">MAPRPPLHFLDLPPEIRHAVYNAYVDVDGGYVVNPRTNKLVAATGNQKHDYALQLTCKQIAREMSGLALSRNTLHFKVEYSDEERISAARFDATMAISLVRLVEFLSPDQDGGVDFTQDIEDEVVGEFPPMRPVFAAIDDLPDTYGDLQLSIAEDFAIPVSVFLRAGWRTFGLAVKQGSIPKTHSMLSYSDAERAYAVSQEFWPWHYNPSRKDFARMFGKARMVRRQGYRYWLKPHLDADGTRQFTQGKYRFSAASKAVRFLSQCPKQLRMQLRRICLHETSHSVAFPECHALGLIPFCQENPCLYVERRVNIWRTLLQTTYADSCILIWAPELEWQYFTHPEHTGREESANGARLASHRITRVFSRWAMEALELVRSGMPRRSFKLVLDGDPAPQLATRLFRDIIQRDATWQRVLEASWSAVEEQHPTVDISLIRSHKGGYSFDGFPDMVDAIAGNKHELIECAFEIGPNPWDETPLYRQFRCFPPGLERFEAAAGAFVDQPAQFFDLPHPLPSWTDLLAENILPEFFNSDTELDQVEAVDLYDVINDVEPDTNEDDLVADSTDTSDDEDDAATSNDEGDSDGESPPGDDSEAEEDARSYDGGENDD</sequence>
<gene>
    <name evidence="2" type="ORF">X797_012479</name>
</gene>